<dbReference type="EMBL" id="BSNM01000016">
    <property type="protein sequence ID" value="GLQ32649.1"/>
    <property type="molecule type" value="Genomic_DNA"/>
</dbReference>
<organism evidence="8 9">
    <name type="scientific">Litoribrevibacter albus</name>
    <dbReference type="NCBI Taxonomy" id="1473156"/>
    <lineage>
        <taxon>Bacteria</taxon>
        <taxon>Pseudomonadati</taxon>
        <taxon>Pseudomonadota</taxon>
        <taxon>Gammaproteobacteria</taxon>
        <taxon>Oceanospirillales</taxon>
        <taxon>Oceanospirillaceae</taxon>
        <taxon>Litoribrevibacter</taxon>
    </lineage>
</organism>
<dbReference type="Gene3D" id="3.40.30.10">
    <property type="entry name" value="Glutaredoxin"/>
    <property type="match status" value="1"/>
</dbReference>
<dbReference type="InterPro" id="IPR012336">
    <property type="entry name" value="Thioredoxin-like_fold"/>
</dbReference>
<protein>
    <recommendedName>
        <fullName evidence="7">Thioredoxin-like fold domain-containing protein</fullName>
    </recommendedName>
</protein>
<keyword evidence="5" id="KW-0676">Redox-active center</keyword>
<dbReference type="PROSITE" id="PS51257">
    <property type="entry name" value="PROKAR_LIPOPROTEIN"/>
    <property type="match status" value="1"/>
</dbReference>
<dbReference type="PANTHER" id="PTHR13887">
    <property type="entry name" value="GLUTATHIONE S-TRANSFERASE KAPPA"/>
    <property type="match status" value="1"/>
</dbReference>
<evidence type="ECO:0000313" key="8">
    <source>
        <dbReference type="EMBL" id="GLQ32649.1"/>
    </source>
</evidence>
<sequence>MTLKASFNSLSDSLCFASAITPLLLTVLITSGCQETETSAPPHGSQSTVYDSAPQTHGTSIGVSTPSPSKTIARVNGYPIELSEVDQKIRFELHDLNWQAYQLRQAALNKLVQKQADTGSQTQAQSKQQAIENLLTPPIPPVTELPKSSVSAKGQIHAPLSVAVFCSFQSPHCKRMQPVYQALAQQLGDQIRFEHFDYPLSFHRNARPAANAARCANSYGKFWEYSDALYAHQDDLTPERFLSIATQLHINTPEFKACLENLEYREYVEQDVTFGESLGLSNVPITFINGLYIKGPALLSTLNFYSQYALSQVADQALSKDQKRDKQQQIEKSQLPLRLVAINLASDAEHSTAVIELIDDESQALFRNNQPIQFSDYFSEPPILVTIEAQRVLIKHQGVLSFLSLTAPSSDTASNAQNTTQKATAVTSTGTFNEDQQTNQDSLELYPERRFNEGNRELPVTTLTPLSREWLDEQLMNQSQLEEHFQPASHKVEGQSLLKLSDVQQQEFYQTLGLQEGDVVLRVNDAWVYDGQNTLWETLDQEKDVTIQLIRHGLPVRYDYSVQ</sequence>
<reference evidence="8" key="2">
    <citation type="submission" date="2023-01" db="EMBL/GenBank/DDBJ databases">
        <title>Draft genome sequence of Litoribrevibacter albus strain NBRC 110071.</title>
        <authorList>
            <person name="Sun Q."/>
            <person name="Mori K."/>
        </authorList>
    </citation>
    <scope>NUCLEOTIDE SEQUENCE</scope>
    <source>
        <strain evidence="8">NBRC 110071</strain>
    </source>
</reference>
<dbReference type="GO" id="GO:0016491">
    <property type="term" value="F:oxidoreductase activity"/>
    <property type="evidence" value="ECO:0007669"/>
    <property type="project" value="UniProtKB-KW"/>
</dbReference>
<dbReference type="InterPro" id="IPR036249">
    <property type="entry name" value="Thioredoxin-like_sf"/>
</dbReference>
<dbReference type="InterPro" id="IPR036034">
    <property type="entry name" value="PDZ_sf"/>
</dbReference>
<evidence type="ECO:0000256" key="3">
    <source>
        <dbReference type="ARBA" id="ARBA00023002"/>
    </source>
</evidence>
<keyword evidence="4" id="KW-1015">Disulfide bond</keyword>
<feature type="region of interest" description="Disordered" evidence="6">
    <location>
        <begin position="410"/>
        <end position="441"/>
    </location>
</feature>
<keyword evidence="2" id="KW-0732">Signal</keyword>
<proteinExistence type="inferred from homology"/>
<dbReference type="SUPFAM" id="SSF52833">
    <property type="entry name" value="Thioredoxin-like"/>
    <property type="match status" value="1"/>
</dbReference>
<keyword evidence="9" id="KW-1185">Reference proteome</keyword>
<name>A0AA37SC09_9GAMM</name>
<keyword evidence="3" id="KW-0560">Oxidoreductase</keyword>
<evidence type="ECO:0000313" key="9">
    <source>
        <dbReference type="Proteomes" id="UP001161389"/>
    </source>
</evidence>
<dbReference type="PANTHER" id="PTHR13887:SF14">
    <property type="entry name" value="DISULFIDE BOND FORMATION PROTEIN D"/>
    <property type="match status" value="1"/>
</dbReference>
<accession>A0AA37SC09</accession>
<dbReference type="AlphaFoldDB" id="A0AA37SC09"/>
<dbReference type="Pfam" id="PF13462">
    <property type="entry name" value="Thioredoxin_4"/>
    <property type="match status" value="1"/>
</dbReference>
<evidence type="ECO:0000256" key="2">
    <source>
        <dbReference type="ARBA" id="ARBA00022729"/>
    </source>
</evidence>
<evidence type="ECO:0000259" key="7">
    <source>
        <dbReference type="Pfam" id="PF13462"/>
    </source>
</evidence>
<feature type="domain" description="Thioredoxin-like fold" evidence="7">
    <location>
        <begin position="154"/>
        <end position="296"/>
    </location>
</feature>
<dbReference type="RefSeq" id="WP_284382710.1">
    <property type="nucleotide sequence ID" value="NZ_BSNM01000016.1"/>
</dbReference>
<evidence type="ECO:0000256" key="1">
    <source>
        <dbReference type="ARBA" id="ARBA00005791"/>
    </source>
</evidence>
<comment type="similarity">
    <text evidence="1">Belongs to the thioredoxin family. DsbA subfamily.</text>
</comment>
<comment type="caution">
    <text evidence="8">The sequence shown here is derived from an EMBL/GenBank/DDBJ whole genome shotgun (WGS) entry which is preliminary data.</text>
</comment>
<dbReference type="Proteomes" id="UP001161389">
    <property type="component" value="Unassembled WGS sequence"/>
</dbReference>
<reference evidence="8" key="1">
    <citation type="journal article" date="2014" name="Int. J. Syst. Evol. Microbiol.">
        <title>Complete genome sequence of Corynebacterium casei LMG S-19264T (=DSM 44701T), isolated from a smear-ripened cheese.</title>
        <authorList>
            <consortium name="US DOE Joint Genome Institute (JGI-PGF)"/>
            <person name="Walter F."/>
            <person name="Albersmeier A."/>
            <person name="Kalinowski J."/>
            <person name="Ruckert C."/>
        </authorList>
    </citation>
    <scope>NUCLEOTIDE SEQUENCE</scope>
    <source>
        <strain evidence="8">NBRC 110071</strain>
    </source>
</reference>
<feature type="region of interest" description="Disordered" evidence="6">
    <location>
        <begin position="35"/>
        <end position="68"/>
    </location>
</feature>
<evidence type="ECO:0000256" key="6">
    <source>
        <dbReference type="SAM" id="MobiDB-lite"/>
    </source>
</evidence>
<dbReference type="Gene3D" id="2.30.42.10">
    <property type="match status" value="1"/>
</dbReference>
<gene>
    <name evidence="8" type="ORF">GCM10007876_31280</name>
</gene>
<evidence type="ECO:0000256" key="4">
    <source>
        <dbReference type="ARBA" id="ARBA00023157"/>
    </source>
</evidence>
<dbReference type="SUPFAM" id="SSF50156">
    <property type="entry name" value="PDZ domain-like"/>
    <property type="match status" value="1"/>
</dbReference>
<evidence type="ECO:0000256" key="5">
    <source>
        <dbReference type="ARBA" id="ARBA00023284"/>
    </source>
</evidence>